<evidence type="ECO:0000313" key="6">
    <source>
        <dbReference type="Proteomes" id="UP000887566"/>
    </source>
</evidence>
<keyword evidence="3 5" id="KW-1133">Transmembrane helix</keyword>
<feature type="transmembrane region" description="Helical" evidence="5">
    <location>
        <begin position="241"/>
        <end position="264"/>
    </location>
</feature>
<dbReference type="PANTHER" id="PTHR11785">
    <property type="entry name" value="AMINO ACID TRANSPORTER"/>
    <property type="match status" value="1"/>
</dbReference>
<dbReference type="PIRSF" id="PIRSF006060">
    <property type="entry name" value="AA_transporter"/>
    <property type="match status" value="1"/>
</dbReference>
<keyword evidence="6" id="KW-1185">Reference proteome</keyword>
<organism evidence="6 7">
    <name type="scientific">Plectus sambesii</name>
    <dbReference type="NCBI Taxonomy" id="2011161"/>
    <lineage>
        <taxon>Eukaryota</taxon>
        <taxon>Metazoa</taxon>
        <taxon>Ecdysozoa</taxon>
        <taxon>Nematoda</taxon>
        <taxon>Chromadorea</taxon>
        <taxon>Plectida</taxon>
        <taxon>Plectina</taxon>
        <taxon>Plectoidea</taxon>
        <taxon>Plectidae</taxon>
        <taxon>Plectus</taxon>
    </lineage>
</organism>
<dbReference type="PANTHER" id="PTHR11785:SF302">
    <property type="entry name" value="AMINO ACID TRANSPORTER"/>
    <property type="match status" value="1"/>
</dbReference>
<evidence type="ECO:0000256" key="2">
    <source>
        <dbReference type="ARBA" id="ARBA00022692"/>
    </source>
</evidence>
<dbReference type="InterPro" id="IPR050598">
    <property type="entry name" value="AminoAcid_Transporter"/>
</dbReference>
<dbReference type="GO" id="GO:0016020">
    <property type="term" value="C:membrane"/>
    <property type="evidence" value="ECO:0007669"/>
    <property type="project" value="UniProtKB-SubCell"/>
</dbReference>
<accession>A0A914V8E4</accession>
<dbReference type="InterPro" id="IPR002293">
    <property type="entry name" value="AA/rel_permease1"/>
</dbReference>
<feature type="transmembrane region" description="Helical" evidence="5">
    <location>
        <begin position="43"/>
        <end position="65"/>
    </location>
</feature>
<proteinExistence type="predicted"/>
<dbReference type="Gene3D" id="1.20.1740.10">
    <property type="entry name" value="Amino acid/polyamine transporter I"/>
    <property type="match status" value="1"/>
</dbReference>
<dbReference type="GO" id="GO:0015179">
    <property type="term" value="F:L-amino acid transmembrane transporter activity"/>
    <property type="evidence" value="ECO:0007669"/>
    <property type="project" value="TreeGrafter"/>
</dbReference>
<dbReference type="FunFam" id="1.20.1740.10:FF:000058">
    <property type="entry name" value="Amino Acid Transporter"/>
    <property type="match status" value="1"/>
</dbReference>
<evidence type="ECO:0000256" key="3">
    <source>
        <dbReference type="ARBA" id="ARBA00022989"/>
    </source>
</evidence>
<feature type="transmembrane region" description="Helical" evidence="5">
    <location>
        <begin position="361"/>
        <end position="383"/>
    </location>
</feature>
<evidence type="ECO:0000256" key="5">
    <source>
        <dbReference type="SAM" id="Phobius"/>
    </source>
</evidence>
<keyword evidence="4 5" id="KW-0472">Membrane</keyword>
<name>A0A914V8E4_9BILA</name>
<feature type="transmembrane region" description="Helical" evidence="5">
    <location>
        <begin position="12"/>
        <end position="31"/>
    </location>
</feature>
<feature type="transmembrane region" description="Helical" evidence="5">
    <location>
        <begin position="202"/>
        <end position="220"/>
    </location>
</feature>
<evidence type="ECO:0000313" key="7">
    <source>
        <dbReference type="WBParaSite" id="PSAMB.scaffold1657size28954.g14268.t1"/>
    </source>
</evidence>
<protein>
    <submittedName>
        <fullName evidence="7">Uncharacterized protein</fullName>
    </submittedName>
</protein>
<keyword evidence="2 5" id="KW-0812">Transmembrane</keyword>
<feature type="transmembrane region" description="Helical" evidence="5">
    <location>
        <begin position="290"/>
        <end position="316"/>
    </location>
</feature>
<feature type="transmembrane region" description="Helical" evidence="5">
    <location>
        <begin position="395"/>
        <end position="417"/>
    </location>
</feature>
<evidence type="ECO:0000256" key="1">
    <source>
        <dbReference type="ARBA" id="ARBA00004141"/>
    </source>
</evidence>
<sequence>MAATAGGKHKMGFVGATSYMIGNIIGSGIFITPTSILMRTHSVGLSLIVWSLCAVIAILGSLCYIELGTSIRDPGCDFAYICYVKWYPIAFAFMWVSVLLTYPAVLAIQAEAFGEYLVEGLQPIVCFDGPNVIYAKKLLGFALLWLLTWLNFFSLKTFASRFQIIATIAKLLSTGLVIVTGFYLLIFRGWTTNLESPMSGSIWKAGDLVLALYGGLWAYSGWDVLNYGSDEIEHPKRTMPLAMLAGIGIVAVVYVAINVAYFVVLDVDAMSDSHAVAATFSQKVLGNFSFAIPFLIGVLLCGSLNSSIFVGSRYMFAAARQGHLPSCFSCVNQETDSPRAAIFAQTLLAIAVSFIGDLDNLIGYVIFAIWFQRVFTMLGLLWIRYKKIPVHPDAIRMPTALIVFFMLLSASLVLIPVVQEPEVTAIGLVIVASGMIMYFIFVWPKNTPVFLQRINEATTNVTSIVFSALPDLKKFDSLDQNDISPAVNCSPNAKSDDFTEITKRISRFDTDSNGTEQPRQRF</sequence>
<feature type="transmembrane region" description="Helical" evidence="5">
    <location>
        <begin position="171"/>
        <end position="190"/>
    </location>
</feature>
<feature type="transmembrane region" description="Helical" evidence="5">
    <location>
        <begin position="86"/>
        <end position="108"/>
    </location>
</feature>
<comment type="subcellular location">
    <subcellularLocation>
        <location evidence="1">Membrane</location>
        <topology evidence="1">Multi-pass membrane protein</topology>
    </subcellularLocation>
</comment>
<dbReference type="WBParaSite" id="PSAMB.scaffold1657size28954.g14268.t1">
    <property type="protein sequence ID" value="PSAMB.scaffold1657size28954.g14268.t1"/>
    <property type="gene ID" value="PSAMB.scaffold1657size28954.g14268"/>
</dbReference>
<reference evidence="7" key="1">
    <citation type="submission" date="2022-11" db="UniProtKB">
        <authorList>
            <consortium name="WormBaseParasite"/>
        </authorList>
    </citation>
    <scope>IDENTIFICATION</scope>
</reference>
<dbReference type="Pfam" id="PF13520">
    <property type="entry name" value="AA_permease_2"/>
    <property type="match status" value="1"/>
</dbReference>
<feature type="transmembrane region" description="Helical" evidence="5">
    <location>
        <begin position="423"/>
        <end position="443"/>
    </location>
</feature>
<feature type="transmembrane region" description="Helical" evidence="5">
    <location>
        <begin position="138"/>
        <end position="159"/>
    </location>
</feature>
<evidence type="ECO:0000256" key="4">
    <source>
        <dbReference type="ARBA" id="ARBA00023136"/>
    </source>
</evidence>
<dbReference type="Proteomes" id="UP000887566">
    <property type="component" value="Unplaced"/>
</dbReference>
<feature type="transmembrane region" description="Helical" evidence="5">
    <location>
        <begin position="337"/>
        <end position="355"/>
    </location>
</feature>
<dbReference type="AlphaFoldDB" id="A0A914V8E4"/>